<dbReference type="Proteomes" id="UP000735302">
    <property type="component" value="Unassembled WGS sequence"/>
</dbReference>
<sequence>MVIVRGSGGSCNRAIGYHPRGPGFDSQSGPSQIFIASLCPPGTKWVARSLKTRQKRRRRGKQCQTTSNAVLQEQSGPYSWFPEAWIKRRTHFTFNGHYFYRKS</sequence>
<keyword evidence="2" id="KW-1185">Reference proteome</keyword>
<protein>
    <submittedName>
        <fullName evidence="1">Uncharacterized protein</fullName>
    </submittedName>
</protein>
<dbReference type="EMBL" id="BLXT01003003">
    <property type="protein sequence ID" value="GFN99610.1"/>
    <property type="molecule type" value="Genomic_DNA"/>
</dbReference>
<evidence type="ECO:0000313" key="1">
    <source>
        <dbReference type="EMBL" id="GFN99610.1"/>
    </source>
</evidence>
<comment type="caution">
    <text evidence="1">The sequence shown here is derived from an EMBL/GenBank/DDBJ whole genome shotgun (WGS) entry which is preliminary data.</text>
</comment>
<reference evidence="1 2" key="1">
    <citation type="journal article" date="2021" name="Elife">
        <title>Chloroplast acquisition without the gene transfer in kleptoplastic sea slugs, Plakobranchus ocellatus.</title>
        <authorList>
            <person name="Maeda T."/>
            <person name="Takahashi S."/>
            <person name="Yoshida T."/>
            <person name="Shimamura S."/>
            <person name="Takaki Y."/>
            <person name="Nagai Y."/>
            <person name="Toyoda A."/>
            <person name="Suzuki Y."/>
            <person name="Arimoto A."/>
            <person name="Ishii H."/>
            <person name="Satoh N."/>
            <person name="Nishiyama T."/>
            <person name="Hasebe M."/>
            <person name="Maruyama T."/>
            <person name="Minagawa J."/>
            <person name="Obokata J."/>
            <person name="Shigenobu S."/>
        </authorList>
    </citation>
    <scope>NUCLEOTIDE SEQUENCE [LARGE SCALE GENOMIC DNA]</scope>
</reference>
<proteinExistence type="predicted"/>
<dbReference type="AlphaFoldDB" id="A0AAV3ZYK1"/>
<gene>
    <name evidence="1" type="ORF">PoB_002611600</name>
</gene>
<accession>A0AAV3ZYK1</accession>
<evidence type="ECO:0000313" key="2">
    <source>
        <dbReference type="Proteomes" id="UP000735302"/>
    </source>
</evidence>
<organism evidence="1 2">
    <name type="scientific">Plakobranchus ocellatus</name>
    <dbReference type="NCBI Taxonomy" id="259542"/>
    <lineage>
        <taxon>Eukaryota</taxon>
        <taxon>Metazoa</taxon>
        <taxon>Spiralia</taxon>
        <taxon>Lophotrochozoa</taxon>
        <taxon>Mollusca</taxon>
        <taxon>Gastropoda</taxon>
        <taxon>Heterobranchia</taxon>
        <taxon>Euthyneura</taxon>
        <taxon>Panpulmonata</taxon>
        <taxon>Sacoglossa</taxon>
        <taxon>Placobranchoidea</taxon>
        <taxon>Plakobranchidae</taxon>
        <taxon>Plakobranchus</taxon>
    </lineage>
</organism>
<name>A0AAV3ZYK1_9GAST</name>